<sequence length="97" mass="10832">MTTLDIRAGSTIHAHSDAIKVPTRVRTSTSEYTPVSSELQLAKTSSLRVYPIPIQNSVMIFLENFIRLAMVGILVQELQAKLGTRNPEIKLIHLNFV</sequence>
<comment type="caution">
    <text evidence="1">The sequence shown here is derived from an EMBL/GenBank/DDBJ whole genome shotgun (WGS) entry which is preliminary data.</text>
</comment>
<dbReference type="Proteomes" id="UP000701801">
    <property type="component" value="Unassembled WGS sequence"/>
</dbReference>
<accession>A0A9N9M3N4</accession>
<evidence type="ECO:0000313" key="2">
    <source>
        <dbReference type="Proteomes" id="UP000701801"/>
    </source>
</evidence>
<evidence type="ECO:0000313" key="1">
    <source>
        <dbReference type="EMBL" id="CAG8983572.1"/>
    </source>
</evidence>
<dbReference type="EMBL" id="CAJVRM010000730">
    <property type="protein sequence ID" value="CAG8983572.1"/>
    <property type="molecule type" value="Genomic_DNA"/>
</dbReference>
<protein>
    <submittedName>
        <fullName evidence="1">Uncharacterized protein</fullName>
    </submittedName>
</protein>
<dbReference type="AlphaFoldDB" id="A0A9N9M3N4"/>
<reference evidence="1" key="1">
    <citation type="submission" date="2021-07" db="EMBL/GenBank/DDBJ databases">
        <authorList>
            <person name="Durling M."/>
        </authorList>
    </citation>
    <scope>NUCLEOTIDE SEQUENCE</scope>
</reference>
<proteinExistence type="predicted"/>
<gene>
    <name evidence="1" type="ORF">HYALB_00009892</name>
</gene>
<name>A0A9N9M3N4_9HELO</name>
<keyword evidence="2" id="KW-1185">Reference proteome</keyword>
<organism evidence="1 2">
    <name type="scientific">Hymenoscyphus albidus</name>
    <dbReference type="NCBI Taxonomy" id="595503"/>
    <lineage>
        <taxon>Eukaryota</taxon>
        <taxon>Fungi</taxon>
        <taxon>Dikarya</taxon>
        <taxon>Ascomycota</taxon>
        <taxon>Pezizomycotina</taxon>
        <taxon>Leotiomycetes</taxon>
        <taxon>Helotiales</taxon>
        <taxon>Helotiaceae</taxon>
        <taxon>Hymenoscyphus</taxon>
    </lineage>
</organism>